<keyword evidence="1" id="KW-0472">Membrane</keyword>
<comment type="caution">
    <text evidence="2">The sequence shown here is derived from an EMBL/GenBank/DDBJ whole genome shotgun (WGS) entry which is preliminary data.</text>
</comment>
<gene>
    <name evidence="2" type="ORF">VaNZ11_012683</name>
</gene>
<feature type="non-terminal residue" evidence="2">
    <location>
        <position position="1"/>
    </location>
</feature>
<evidence type="ECO:0000313" key="2">
    <source>
        <dbReference type="EMBL" id="GLI68320.1"/>
    </source>
</evidence>
<accession>A0ABQ5SEQ3</accession>
<sequence>GIGMRVENVSLRDDVMPYQRYDLDELLPGAIMTLLHTTSAHQKSSTKWIIPVVVVAVVVILTAIGISVIVLLDRRHGSTRYINVHMRKAMQRSPSSGLDRDPEA</sequence>
<organism evidence="2 3">
    <name type="scientific">Volvox africanus</name>
    <dbReference type="NCBI Taxonomy" id="51714"/>
    <lineage>
        <taxon>Eukaryota</taxon>
        <taxon>Viridiplantae</taxon>
        <taxon>Chlorophyta</taxon>
        <taxon>core chlorophytes</taxon>
        <taxon>Chlorophyceae</taxon>
        <taxon>CS clade</taxon>
        <taxon>Chlamydomonadales</taxon>
        <taxon>Volvocaceae</taxon>
        <taxon>Volvox</taxon>
    </lineage>
</organism>
<keyword evidence="1" id="KW-0812">Transmembrane</keyword>
<dbReference type="Proteomes" id="UP001165090">
    <property type="component" value="Unassembled WGS sequence"/>
</dbReference>
<reference evidence="2 3" key="1">
    <citation type="journal article" date="2023" name="IScience">
        <title>Expanded male sex-determining region conserved during the evolution of homothallism in the green alga Volvox.</title>
        <authorList>
            <person name="Yamamoto K."/>
            <person name="Matsuzaki R."/>
            <person name="Mahakham W."/>
            <person name="Heman W."/>
            <person name="Sekimoto H."/>
            <person name="Kawachi M."/>
            <person name="Minakuchi Y."/>
            <person name="Toyoda A."/>
            <person name="Nozaki H."/>
        </authorList>
    </citation>
    <scope>NUCLEOTIDE SEQUENCE [LARGE SCALE GENOMIC DNA]</scope>
    <source>
        <strain evidence="2 3">NIES-4468</strain>
    </source>
</reference>
<evidence type="ECO:0000313" key="3">
    <source>
        <dbReference type="Proteomes" id="UP001165090"/>
    </source>
</evidence>
<feature type="transmembrane region" description="Helical" evidence="1">
    <location>
        <begin position="48"/>
        <end position="72"/>
    </location>
</feature>
<keyword evidence="1" id="KW-1133">Transmembrane helix</keyword>
<feature type="non-terminal residue" evidence="2">
    <location>
        <position position="104"/>
    </location>
</feature>
<proteinExistence type="predicted"/>
<protein>
    <submittedName>
        <fullName evidence="2">Uncharacterized protein</fullName>
    </submittedName>
</protein>
<name>A0ABQ5SEQ3_9CHLO</name>
<evidence type="ECO:0000256" key="1">
    <source>
        <dbReference type="SAM" id="Phobius"/>
    </source>
</evidence>
<dbReference type="EMBL" id="BSDZ01000079">
    <property type="protein sequence ID" value="GLI68320.1"/>
    <property type="molecule type" value="Genomic_DNA"/>
</dbReference>
<keyword evidence="3" id="KW-1185">Reference proteome</keyword>